<name>A0ACB8CZ10_DERSI</name>
<organism evidence="1 2">
    <name type="scientific">Dermacentor silvarum</name>
    <name type="common">Tick</name>
    <dbReference type="NCBI Taxonomy" id="543639"/>
    <lineage>
        <taxon>Eukaryota</taxon>
        <taxon>Metazoa</taxon>
        <taxon>Ecdysozoa</taxon>
        <taxon>Arthropoda</taxon>
        <taxon>Chelicerata</taxon>
        <taxon>Arachnida</taxon>
        <taxon>Acari</taxon>
        <taxon>Parasitiformes</taxon>
        <taxon>Ixodida</taxon>
        <taxon>Ixodoidea</taxon>
        <taxon>Ixodidae</taxon>
        <taxon>Rhipicephalinae</taxon>
        <taxon>Dermacentor</taxon>
    </lineage>
</organism>
<evidence type="ECO:0000313" key="1">
    <source>
        <dbReference type="EMBL" id="KAH7954390.1"/>
    </source>
</evidence>
<evidence type="ECO:0000313" key="2">
    <source>
        <dbReference type="Proteomes" id="UP000821865"/>
    </source>
</evidence>
<accession>A0ACB8CZ10</accession>
<comment type="caution">
    <text evidence="1">The sequence shown here is derived from an EMBL/GenBank/DDBJ whole genome shotgun (WGS) entry which is preliminary data.</text>
</comment>
<dbReference type="EMBL" id="CM023473">
    <property type="protein sequence ID" value="KAH7954390.1"/>
    <property type="molecule type" value="Genomic_DNA"/>
</dbReference>
<keyword evidence="2" id="KW-1185">Reference proteome</keyword>
<sequence>MRGMGDSSDASGDRRSSSRRRRRSDDDESSLRYILRNQNLFLVVFLFLGVLTVSCACVAIVAAVVEHFWTSIDSDEPMGAAIAAEGAVDNGRKQQGGKSSSAEFLMQRQSEVDGANRAVFCFVNYTAAPGSPHLFVVDNVSADLCDALVFVSVGLDVRQQSARFKRPVEDAEALQSVASLPTPVWVLIGGEPADSRDFRKVVREKRTRLAFVHNAAAWSRRMGVAGVILYWKYPTVRYRSNYSIFVNTMRIVFEHKGLRLSVVVPWETATRRDGLLRPIAIQPARPRRRGHAPYRGPGVVSGHHVPEPDAGRLQGAPQRPDGTVLGARRAVHGHRAHARQDHAERLVRRRHVHPEATWMKNVRVGMRVLGPGKPFAHTNRSGLASYYEVAEALTRRNASSVAQCDSRLLSLLGCPLEGPVGRLRGPRQSAPEAASGAKDCGPRGLGLVHGRLRRGLGTHVASASRGSRRGARLR</sequence>
<proteinExistence type="predicted"/>
<dbReference type="Proteomes" id="UP000821865">
    <property type="component" value="Chromosome 4"/>
</dbReference>
<gene>
    <name evidence="1" type="ORF">HPB49_018192</name>
</gene>
<reference evidence="1" key="1">
    <citation type="submission" date="2020-05" db="EMBL/GenBank/DDBJ databases">
        <title>Large-scale comparative analyses of tick genomes elucidate their genetic diversity and vector capacities.</title>
        <authorList>
            <person name="Jia N."/>
            <person name="Wang J."/>
            <person name="Shi W."/>
            <person name="Du L."/>
            <person name="Sun Y."/>
            <person name="Zhan W."/>
            <person name="Jiang J."/>
            <person name="Wang Q."/>
            <person name="Zhang B."/>
            <person name="Ji P."/>
            <person name="Sakyi L.B."/>
            <person name="Cui X."/>
            <person name="Yuan T."/>
            <person name="Jiang B."/>
            <person name="Yang W."/>
            <person name="Lam T.T.-Y."/>
            <person name="Chang Q."/>
            <person name="Ding S."/>
            <person name="Wang X."/>
            <person name="Zhu J."/>
            <person name="Ruan X."/>
            <person name="Zhao L."/>
            <person name="Wei J."/>
            <person name="Que T."/>
            <person name="Du C."/>
            <person name="Cheng J."/>
            <person name="Dai P."/>
            <person name="Han X."/>
            <person name="Huang E."/>
            <person name="Gao Y."/>
            <person name="Liu J."/>
            <person name="Shao H."/>
            <person name="Ye R."/>
            <person name="Li L."/>
            <person name="Wei W."/>
            <person name="Wang X."/>
            <person name="Wang C."/>
            <person name="Yang T."/>
            <person name="Huo Q."/>
            <person name="Li W."/>
            <person name="Guo W."/>
            <person name="Chen H."/>
            <person name="Zhou L."/>
            <person name="Ni X."/>
            <person name="Tian J."/>
            <person name="Zhou Y."/>
            <person name="Sheng Y."/>
            <person name="Liu T."/>
            <person name="Pan Y."/>
            <person name="Xia L."/>
            <person name="Li J."/>
            <person name="Zhao F."/>
            <person name="Cao W."/>
        </authorList>
    </citation>
    <scope>NUCLEOTIDE SEQUENCE</scope>
    <source>
        <strain evidence="1">Dsil-2018</strain>
    </source>
</reference>
<protein>
    <submittedName>
        <fullName evidence="1">Uncharacterized protein</fullName>
    </submittedName>
</protein>